<gene>
    <name evidence="2" type="ORF">E6C64_13225</name>
</gene>
<sequence>MAMTQRHTASAFDGVADLFASYDSADRTPEGYEAQLAVYVGGELVVDLSAGISPDALMTVFSSSKGLAAFGLGLLVDRGQLDLDAPVAAYWPEFAQAGKSAITVRQLLSHQAGLPTTDRPITYDEWLDPHAAAEVLAAQRPLWHPGSAFGYHAISIGTLIGELVFRITGDTIQEFYEREVRVPVGADAYLGLPDALEDRVVELLPLADPTPEELTEFAAELSVPRGPYGPPTFAVDFGVLMSQRARAFGHAAGGGVCSARGLAAVYDWATGYGRGSGAVTADTLDAFAQSQVAGYDMVLDQPRRSHGIVFQKPTGVMPFGSYRAFGHDGAAGAMAFADPATGICLGYTIRRGPFPGGIDRRVFALAEAVRAAIA</sequence>
<keyword evidence="3" id="KW-1185">Reference proteome</keyword>
<dbReference type="PANTHER" id="PTHR43319">
    <property type="entry name" value="BETA-LACTAMASE-RELATED"/>
    <property type="match status" value="1"/>
</dbReference>
<dbReference type="InterPro" id="IPR012338">
    <property type="entry name" value="Beta-lactam/transpept-like"/>
</dbReference>
<dbReference type="RefSeq" id="WP_136427959.1">
    <property type="nucleotide sequence ID" value="NZ_SSSM01000005.1"/>
</dbReference>
<dbReference type="InterPro" id="IPR001466">
    <property type="entry name" value="Beta-lactam-related"/>
</dbReference>
<dbReference type="PANTHER" id="PTHR43319:SF3">
    <property type="entry name" value="BETA-LACTAMASE-RELATED DOMAIN-CONTAINING PROTEIN"/>
    <property type="match status" value="1"/>
</dbReference>
<dbReference type="Proteomes" id="UP000309133">
    <property type="component" value="Unassembled WGS sequence"/>
</dbReference>
<dbReference type="SUPFAM" id="SSF56601">
    <property type="entry name" value="beta-lactamase/transpeptidase-like"/>
    <property type="match status" value="1"/>
</dbReference>
<organism evidence="2 3">
    <name type="scientific">Naasia lichenicola</name>
    <dbReference type="NCBI Taxonomy" id="2565933"/>
    <lineage>
        <taxon>Bacteria</taxon>
        <taxon>Bacillati</taxon>
        <taxon>Actinomycetota</taxon>
        <taxon>Actinomycetes</taxon>
        <taxon>Micrococcales</taxon>
        <taxon>Microbacteriaceae</taxon>
        <taxon>Naasia</taxon>
    </lineage>
</organism>
<dbReference type="Gene3D" id="3.40.710.10">
    <property type="entry name" value="DD-peptidase/beta-lactamase superfamily"/>
    <property type="match status" value="1"/>
</dbReference>
<dbReference type="InterPro" id="IPR052907">
    <property type="entry name" value="Beta-lactamase/esterase"/>
</dbReference>
<name>A0A4S4FH55_9MICO</name>
<evidence type="ECO:0000259" key="1">
    <source>
        <dbReference type="Pfam" id="PF00144"/>
    </source>
</evidence>
<evidence type="ECO:0000313" key="3">
    <source>
        <dbReference type="Proteomes" id="UP000309133"/>
    </source>
</evidence>
<feature type="domain" description="Beta-lactamase-related" evidence="1">
    <location>
        <begin position="34"/>
        <end position="354"/>
    </location>
</feature>
<dbReference type="OrthoDB" id="3422781at2"/>
<dbReference type="AlphaFoldDB" id="A0A4S4FH55"/>
<evidence type="ECO:0000313" key="2">
    <source>
        <dbReference type="EMBL" id="THG29630.1"/>
    </source>
</evidence>
<protein>
    <submittedName>
        <fullName evidence="2">Beta-lactamase family protein</fullName>
    </submittedName>
</protein>
<comment type="caution">
    <text evidence="2">The sequence shown here is derived from an EMBL/GenBank/DDBJ whole genome shotgun (WGS) entry which is preliminary data.</text>
</comment>
<dbReference type="Pfam" id="PF00144">
    <property type="entry name" value="Beta-lactamase"/>
    <property type="match status" value="1"/>
</dbReference>
<accession>A0A4S4FH55</accession>
<proteinExistence type="predicted"/>
<reference evidence="2 3" key="1">
    <citation type="submission" date="2019-04" db="EMBL/GenBank/DDBJ databases">
        <authorList>
            <person name="Jiang L."/>
        </authorList>
    </citation>
    <scope>NUCLEOTIDE SEQUENCE [LARGE SCALE GENOMIC DNA]</scope>
    <source>
        <strain evidence="2 3">YIM 131853</strain>
    </source>
</reference>
<dbReference type="EMBL" id="SSSM01000005">
    <property type="protein sequence ID" value="THG29630.1"/>
    <property type="molecule type" value="Genomic_DNA"/>
</dbReference>